<dbReference type="InterPro" id="IPR009057">
    <property type="entry name" value="Homeodomain-like_sf"/>
</dbReference>
<proteinExistence type="predicted"/>
<dbReference type="EMBL" id="WIVW01000257">
    <property type="protein sequence ID" value="MQU29783.1"/>
    <property type="molecule type" value="Genomic_DNA"/>
</dbReference>
<dbReference type="AlphaFoldDB" id="A0A7X1Y3U4"/>
<dbReference type="Gene3D" id="1.10.10.60">
    <property type="entry name" value="Homeodomain-like"/>
    <property type="match status" value="1"/>
</dbReference>
<sequence length="38" mass="4317">IVHARRLIEEEGRPVTEAARILNVHRATLYRALARPPA</sequence>
<dbReference type="Pfam" id="PF13384">
    <property type="entry name" value="HTH_23"/>
    <property type="match status" value="1"/>
</dbReference>
<comment type="caution">
    <text evidence="1">The sequence shown here is derived from an EMBL/GenBank/DDBJ whole genome shotgun (WGS) entry which is preliminary data.</text>
</comment>
<name>A0A7X1Y3U4_9PSED</name>
<reference evidence="1 2" key="1">
    <citation type="submission" date="2019-10" db="EMBL/GenBank/DDBJ databases">
        <title>Evaluation of single-gene subtyping targets for Pseudomonas.</title>
        <authorList>
            <person name="Reichler S.J."/>
            <person name="Orsi R.H."/>
            <person name="Wiedmann M."/>
            <person name="Martin N.H."/>
            <person name="Murphy S.I."/>
        </authorList>
    </citation>
    <scope>NUCLEOTIDE SEQUENCE [LARGE SCALE GENOMIC DNA]</scope>
    <source>
        <strain evidence="1 2">FSL R10-1984</strain>
    </source>
</reference>
<protein>
    <submittedName>
        <fullName evidence="1">Helix-turn-helix domain-containing protein</fullName>
    </submittedName>
</protein>
<evidence type="ECO:0000313" key="2">
    <source>
        <dbReference type="Proteomes" id="UP000437970"/>
    </source>
</evidence>
<dbReference type="SUPFAM" id="SSF46689">
    <property type="entry name" value="Homeodomain-like"/>
    <property type="match status" value="1"/>
</dbReference>
<feature type="non-terminal residue" evidence="1">
    <location>
        <position position="1"/>
    </location>
</feature>
<gene>
    <name evidence="1" type="ORF">GHO29_25460</name>
</gene>
<organism evidence="1 2">
    <name type="scientific">Pseudomonas helleri</name>
    <dbReference type="NCBI Taxonomy" id="1608996"/>
    <lineage>
        <taxon>Bacteria</taxon>
        <taxon>Pseudomonadati</taxon>
        <taxon>Pseudomonadota</taxon>
        <taxon>Gammaproteobacteria</taxon>
        <taxon>Pseudomonadales</taxon>
        <taxon>Pseudomonadaceae</taxon>
        <taxon>Pseudomonas</taxon>
    </lineage>
</organism>
<evidence type="ECO:0000313" key="1">
    <source>
        <dbReference type="EMBL" id="MQU29783.1"/>
    </source>
</evidence>
<accession>A0A7X1Y3U4</accession>
<dbReference type="Proteomes" id="UP000437970">
    <property type="component" value="Unassembled WGS sequence"/>
</dbReference>